<dbReference type="RefSeq" id="WP_150032239.1">
    <property type="nucleotide sequence ID" value="NZ_VWSH01000002.1"/>
</dbReference>
<dbReference type="AlphaFoldDB" id="A0A5M6CN34"/>
<keyword evidence="2" id="KW-1185">Reference proteome</keyword>
<dbReference type="EMBL" id="VWSH01000002">
    <property type="protein sequence ID" value="KAA5534559.1"/>
    <property type="molecule type" value="Genomic_DNA"/>
</dbReference>
<evidence type="ECO:0000313" key="1">
    <source>
        <dbReference type="EMBL" id="KAA5534559.1"/>
    </source>
</evidence>
<gene>
    <name evidence="1" type="ORF">F0919_08025</name>
</gene>
<evidence type="ECO:0000313" key="2">
    <source>
        <dbReference type="Proteomes" id="UP000323632"/>
    </source>
</evidence>
<proteinExistence type="predicted"/>
<protein>
    <submittedName>
        <fullName evidence="1">Uncharacterized protein</fullName>
    </submittedName>
</protein>
<sequence>MLNKFPGLLGYGGVIAIHADWPNYPSGIGWQFALKALGNFPSNTTFYEIDDIDRCKLLINQSPLNLSNPCDIKYYHLAIWHSDLIELKRRGFVDGVVEKSDYDFELIRFQNFKKIVGKNLHEDKDGNIILYAKGSNGQLIETKYMKPIPENEDGLNNKGCAIITGTISLTKCGFEELIKLSNENKLSEKLHNLTEPLIKIGRFDTAIREASLLLETIIKQFHNKVSLFGHRLVEFHLEEIIKNNEYFNSAEIKCYRGELRTIFSFIRNDFAHNFKVLTEEQCKMILLRIDTTLQEFEEVVNVYFKINSKE</sequence>
<reference evidence="1 2" key="1">
    <citation type="submission" date="2019-09" db="EMBL/GenBank/DDBJ databases">
        <title>Genome sequence and assembly of Taibaiella sp.</title>
        <authorList>
            <person name="Chhetri G."/>
        </authorList>
    </citation>
    <scope>NUCLEOTIDE SEQUENCE [LARGE SCALE GENOMIC DNA]</scope>
    <source>
        <strain evidence="1 2">KVB11</strain>
    </source>
</reference>
<organism evidence="1 2">
    <name type="scientific">Taibaiella lutea</name>
    <dbReference type="NCBI Taxonomy" id="2608001"/>
    <lineage>
        <taxon>Bacteria</taxon>
        <taxon>Pseudomonadati</taxon>
        <taxon>Bacteroidota</taxon>
        <taxon>Chitinophagia</taxon>
        <taxon>Chitinophagales</taxon>
        <taxon>Chitinophagaceae</taxon>
        <taxon>Taibaiella</taxon>
    </lineage>
</organism>
<accession>A0A5M6CN34</accession>
<dbReference type="Proteomes" id="UP000323632">
    <property type="component" value="Unassembled WGS sequence"/>
</dbReference>
<name>A0A5M6CN34_9BACT</name>
<comment type="caution">
    <text evidence="1">The sequence shown here is derived from an EMBL/GenBank/DDBJ whole genome shotgun (WGS) entry which is preliminary data.</text>
</comment>